<dbReference type="AlphaFoldDB" id="A0AA40C2I5"/>
<dbReference type="Proteomes" id="UP001175000">
    <property type="component" value="Unassembled WGS sequence"/>
</dbReference>
<organism evidence="1 2">
    <name type="scientific">Immersiella caudata</name>
    <dbReference type="NCBI Taxonomy" id="314043"/>
    <lineage>
        <taxon>Eukaryota</taxon>
        <taxon>Fungi</taxon>
        <taxon>Dikarya</taxon>
        <taxon>Ascomycota</taxon>
        <taxon>Pezizomycotina</taxon>
        <taxon>Sordariomycetes</taxon>
        <taxon>Sordariomycetidae</taxon>
        <taxon>Sordariales</taxon>
        <taxon>Lasiosphaeriaceae</taxon>
        <taxon>Immersiella</taxon>
    </lineage>
</organism>
<protein>
    <submittedName>
        <fullName evidence="1">Uncharacterized protein</fullName>
    </submittedName>
</protein>
<proteinExistence type="predicted"/>
<reference evidence="1" key="1">
    <citation type="submission" date="2023-06" db="EMBL/GenBank/DDBJ databases">
        <title>Genome-scale phylogeny and comparative genomics of the fungal order Sordariales.</title>
        <authorList>
            <consortium name="Lawrence Berkeley National Laboratory"/>
            <person name="Hensen N."/>
            <person name="Bonometti L."/>
            <person name="Westerberg I."/>
            <person name="Brannstrom I.O."/>
            <person name="Guillou S."/>
            <person name="Cros-Aarteil S."/>
            <person name="Calhoun S."/>
            <person name="Haridas S."/>
            <person name="Kuo A."/>
            <person name="Mondo S."/>
            <person name="Pangilinan J."/>
            <person name="Riley R."/>
            <person name="Labutti K."/>
            <person name="Andreopoulos B."/>
            <person name="Lipzen A."/>
            <person name="Chen C."/>
            <person name="Yanf M."/>
            <person name="Daum C."/>
            <person name="Ng V."/>
            <person name="Clum A."/>
            <person name="Steindorff A."/>
            <person name="Ohm R."/>
            <person name="Martin F."/>
            <person name="Silar P."/>
            <person name="Natvig D."/>
            <person name="Lalanne C."/>
            <person name="Gautier V."/>
            <person name="Ament-Velasquez S.L."/>
            <person name="Kruys A."/>
            <person name="Hutchinson M.I."/>
            <person name="Powell A.J."/>
            <person name="Barry K."/>
            <person name="Miller A.N."/>
            <person name="Grigoriev I.V."/>
            <person name="Debuchy R."/>
            <person name="Gladieux P."/>
            <person name="Thoren M.H."/>
            <person name="Johannesson H."/>
        </authorList>
    </citation>
    <scope>NUCLEOTIDE SEQUENCE</scope>
    <source>
        <strain evidence="1">CBS 606.72</strain>
    </source>
</reference>
<evidence type="ECO:0000313" key="1">
    <source>
        <dbReference type="EMBL" id="KAK0622642.1"/>
    </source>
</evidence>
<dbReference type="EMBL" id="JAULSU010000003">
    <property type="protein sequence ID" value="KAK0622642.1"/>
    <property type="molecule type" value="Genomic_DNA"/>
</dbReference>
<keyword evidence="2" id="KW-1185">Reference proteome</keyword>
<gene>
    <name evidence="1" type="ORF">B0T14DRAFT_514192</name>
</gene>
<sequence>MDADTTRRALSLEALPAEIVTSILESLIPQLPEIGETRPVSYHKLMPGEPWHDFTRCRRGLWSLCLVSRRFSAEAQPLLYRVIALLNEESMFLLFRTLVEHPLHGRWSRYFGIHLTLTRDSCIRETRRAVGRLLGTFKPAAEPKHLMVPVTHALKIMSLSLPVLSTHDGDFDDVPQVIVAFMLVFLSRLETLLLQVPICDDHPEYAALFHKAQTARHHFTAHVNEAERDLIPFERIETLLLQGDPELLDHFENEECDCEIPEVWGSQPRRYYPLFACFPRLHTLEVSTDDGAWSNIMDERPSYLTGDTTSTLYLAGIRHLYIHNSVACPRNLHQVLINAPDLQTLYMTPRRDDDFYRGPPESTSNAHPQALDAALTSHARHLRHLDVGWYDVSGFESLIGPDGRLASLPDLPRLEKLCVQLAALYGTSPATALQTPLAELLPPNLIELTLEDWWWSNTTTLDDMEDWGPREKLTHYRNQREYRRLAVQMLEQFAGGFRERMTKLKKVMLLVKIPFTWVVEDGIEIGFHFGEAKRLFGEKGVEFCVEASDGIAFEAEDEMMGGGMLVAVQRPRVVQDTVMGGDDDGRGDESEWEDV</sequence>
<comment type="caution">
    <text evidence="1">The sequence shown here is derived from an EMBL/GenBank/DDBJ whole genome shotgun (WGS) entry which is preliminary data.</text>
</comment>
<name>A0AA40C2I5_9PEZI</name>
<evidence type="ECO:0000313" key="2">
    <source>
        <dbReference type="Proteomes" id="UP001175000"/>
    </source>
</evidence>
<accession>A0AA40C2I5</accession>